<dbReference type="InterPro" id="IPR046227">
    <property type="entry name" value="DUF6260"/>
</dbReference>
<protein>
    <recommendedName>
        <fullName evidence="2">Gp9</fullName>
    </recommendedName>
</protein>
<proteinExistence type="predicted"/>
<accession>A0A8D6T133</accession>
<organism evidence="1">
    <name type="scientific">Klebsiella pneumoniae</name>
    <dbReference type="NCBI Taxonomy" id="573"/>
    <lineage>
        <taxon>Bacteria</taxon>
        <taxon>Pseudomonadati</taxon>
        <taxon>Pseudomonadota</taxon>
        <taxon>Gammaproteobacteria</taxon>
        <taxon>Enterobacterales</taxon>
        <taxon>Enterobacteriaceae</taxon>
        <taxon>Klebsiella/Raoultella group</taxon>
        <taxon>Klebsiella</taxon>
        <taxon>Klebsiella pneumoniae complex</taxon>
    </lineage>
</organism>
<name>A0A8D6T133_KLEPN</name>
<evidence type="ECO:0008006" key="2">
    <source>
        <dbReference type="Google" id="ProtNLM"/>
    </source>
</evidence>
<dbReference type="Pfam" id="PF19774">
    <property type="entry name" value="DUF6260"/>
    <property type="match status" value="1"/>
</dbReference>
<dbReference type="AlphaFoldDB" id="A0A8D6T133"/>
<reference evidence="1" key="1">
    <citation type="submission" date="2020-04" db="EMBL/GenBank/DDBJ databases">
        <authorList>
            <person name="Naeem R."/>
            <person name="Antony C."/>
            <person name="Guan Q."/>
        </authorList>
    </citation>
    <scope>NUCLEOTIDE SEQUENCE</scope>
    <source>
        <strain evidence="1">NGKP54</strain>
    </source>
</reference>
<sequence length="358" mass="38989">MYFSKDTLATNARLGAHWNELWANRNMWNAQHDAMIAVNRAHMTPEMLACNAVGGFARDFWAEIDNQILQLRDQEDGMEIINDLMGVQTVLPVGKTAKLYNVVGDIADDVSVSIDGQAPFSFDHTDYASDGDPIPVFTAGYGVNWRHAAGLNSVGVDLVLDSQMAKLKKVNKRRVAYYLSGDANIQVQGYPAQGMKNHRNTKKINLGSGAGGVNIDLTTATTEQIIEFFGKGAFGTTARANKVSSYDVMWVSDEIWANLAKPYVVNGVISGNVLQAVLPFAPVKEIRPTFALSGNEFIAYVRRRDVISPLVGMAQGVIALPRPLPNVNYNFQIMSAEGLQITADDQGLSSVVYGANLA</sequence>
<gene>
    <name evidence="1" type="ORF">NGKP54_PROKKA_02062</name>
</gene>
<dbReference type="EMBL" id="LR793264">
    <property type="protein sequence ID" value="CAB3557872.1"/>
    <property type="molecule type" value="Genomic_DNA"/>
</dbReference>
<evidence type="ECO:0000313" key="1">
    <source>
        <dbReference type="EMBL" id="CAB3557872.1"/>
    </source>
</evidence>